<comment type="caution">
    <text evidence="5">The sequence shown here is derived from an EMBL/GenBank/DDBJ whole genome shotgun (WGS) entry which is preliminary data.</text>
</comment>
<feature type="region of interest" description="Disordered" evidence="3">
    <location>
        <begin position="1"/>
        <end position="25"/>
    </location>
</feature>
<dbReference type="OrthoDB" id="1634048at2"/>
<dbReference type="InterPro" id="IPR005053">
    <property type="entry name" value="MobA_MobL"/>
</dbReference>
<dbReference type="RefSeq" id="WP_065199712.1">
    <property type="nucleotide sequence ID" value="NZ_LYVJ01000009.1"/>
</dbReference>
<feature type="domain" description="MobA/MobL protein" evidence="4">
    <location>
        <begin position="41"/>
        <end position="214"/>
    </location>
</feature>
<dbReference type="Pfam" id="PF03389">
    <property type="entry name" value="MobA_MobL"/>
    <property type="match status" value="1"/>
</dbReference>
<protein>
    <submittedName>
        <fullName evidence="5">Plasmid mobilization protein</fullName>
    </submittedName>
</protein>
<reference evidence="5 6" key="1">
    <citation type="submission" date="2016-05" db="EMBL/GenBank/DDBJ databases">
        <title>Draft Genome Sequences of Stenotrophomonas maltophilia Strains Sm32COP, Sm41DVV, Sm46PAILV, SmF3, SmF22, SmSOFb1 and SmCVFa1, Isolated from Different Manures, in France.</title>
        <authorList>
            <person name="Nazaret S."/>
            <person name="Bodilis J."/>
        </authorList>
    </citation>
    <scope>NUCLEOTIDE SEQUENCE [LARGE SCALE GENOMIC DNA]</scope>
    <source>
        <strain evidence="5 6">Sm46PAILV</strain>
    </source>
</reference>
<gene>
    <name evidence="5" type="ORF">A9K58_12930</name>
</gene>
<evidence type="ECO:0000313" key="6">
    <source>
        <dbReference type="Proteomes" id="UP000092256"/>
    </source>
</evidence>
<keyword evidence="2" id="KW-0184">Conjugation</keyword>
<accession>A0A1A6XR79</accession>
<dbReference type="Proteomes" id="UP000092256">
    <property type="component" value="Unassembled WGS sequence"/>
</dbReference>
<name>A0A1A6XR79_STEMA</name>
<feature type="compositionally biased region" description="Basic residues" evidence="3">
    <location>
        <begin position="10"/>
        <end position="20"/>
    </location>
</feature>
<dbReference type="Gene3D" id="3.30.930.30">
    <property type="match status" value="1"/>
</dbReference>
<dbReference type="EMBL" id="LYVJ01000009">
    <property type="protein sequence ID" value="OBU66037.1"/>
    <property type="molecule type" value="Genomic_DNA"/>
</dbReference>
<dbReference type="AlphaFoldDB" id="A0A1A6XR79"/>
<sequence length="246" mass="27211">MASFHYSIKSGKKGTARRHSSYIQRQGAHSAREDLVYASHGNLPTWAGGDPNAFWSMADRHERANGAAYREHEIALPSELTRSELIELAERLAQRLAGTKPYQYAIHAPEGALGGIENPHVHLMCSDRIPDGVERSPDRTFSRYNRVNPDEGGCRKDSGGKSPIELRQEVTAKRKLVADTQNEMLAECGHTTRVDHRSLRARGLDRQAERHLGPLMVKELGEGEKAQYAAYRAGHGADALPAAVEQ</sequence>
<organism evidence="5 6">
    <name type="scientific">Stenotrophomonas maltophilia</name>
    <name type="common">Pseudomonas maltophilia</name>
    <name type="synonym">Xanthomonas maltophilia</name>
    <dbReference type="NCBI Taxonomy" id="40324"/>
    <lineage>
        <taxon>Bacteria</taxon>
        <taxon>Pseudomonadati</taxon>
        <taxon>Pseudomonadota</taxon>
        <taxon>Gammaproteobacteria</taxon>
        <taxon>Lysobacterales</taxon>
        <taxon>Lysobacteraceae</taxon>
        <taxon>Stenotrophomonas</taxon>
        <taxon>Stenotrophomonas maltophilia group</taxon>
    </lineage>
</organism>
<evidence type="ECO:0000256" key="3">
    <source>
        <dbReference type="SAM" id="MobiDB-lite"/>
    </source>
</evidence>
<evidence type="ECO:0000259" key="4">
    <source>
        <dbReference type="Pfam" id="PF03389"/>
    </source>
</evidence>
<proteinExistence type="inferred from homology"/>
<evidence type="ECO:0000256" key="1">
    <source>
        <dbReference type="ARBA" id="ARBA00010873"/>
    </source>
</evidence>
<evidence type="ECO:0000313" key="5">
    <source>
        <dbReference type="EMBL" id="OBU66037.1"/>
    </source>
</evidence>
<evidence type="ECO:0000256" key="2">
    <source>
        <dbReference type="ARBA" id="ARBA00022971"/>
    </source>
</evidence>
<comment type="similarity">
    <text evidence="1">Belongs to the MobA/MobL family.</text>
</comment>